<gene>
    <name evidence="1" type="ORF">QAD02_006077</name>
</gene>
<name>A0ACC2MZZ8_9HYME</name>
<organism evidence="1 2">
    <name type="scientific">Eretmocerus hayati</name>
    <dbReference type="NCBI Taxonomy" id="131215"/>
    <lineage>
        <taxon>Eukaryota</taxon>
        <taxon>Metazoa</taxon>
        <taxon>Ecdysozoa</taxon>
        <taxon>Arthropoda</taxon>
        <taxon>Hexapoda</taxon>
        <taxon>Insecta</taxon>
        <taxon>Pterygota</taxon>
        <taxon>Neoptera</taxon>
        <taxon>Endopterygota</taxon>
        <taxon>Hymenoptera</taxon>
        <taxon>Apocrita</taxon>
        <taxon>Proctotrupomorpha</taxon>
        <taxon>Chalcidoidea</taxon>
        <taxon>Aphelinidae</taxon>
        <taxon>Aphelininae</taxon>
        <taxon>Eretmocerus</taxon>
    </lineage>
</organism>
<sequence length="654" mass="72543">MSSDNEEQDVNNQLIKAVNAGLFEKTKELVNSYGLDHCAAWSGGYVLLRRAIQLKYVEIAKFLLEKNARVNSNNSKVFPSETPLHYAAKHGYLDIVESLLQKGARINDQDRNGQTPLHHAIDNKRTDVAEFLISRGADIYVTNSSGKSPLEYAINPDWAATIERALRPIRSEELNSPRLLHTAAEKGYLNIVEHLVESGTSVDTLHSKDDGLTTLHCAVKNNQEEVARFLLSNGADVNAQDVNGKSPVFYAIENNNFKITKLLLWQGADPETNPALFRAAVVKGCSETVETLLQFGADVNASDECGRTALHITSSGDIARLLVSRGANVEAQLIENGARPLHTATESGFATVVKALLESNADVNAQLKNETTALHIATENGFKNIVRMLLNYGAKIDADIRNGTTAMHMAAQRGHNEVIEILVDYGADIDAKDNYGKTPLLFAIRKGHAKTVLTLLENGSDIDTLHKEDLFIALNSSLFESPSFDETANALKCHMIKLMTAGVFVSKSSLLQMENSFEKSFQDKCKEEIIIMKRIIVDESNVSLYDYLMRDTNSLVARVKNERALQPFESGFYKTRFPIYAGMIGVRFRRCSKRAKLLKQGNKIFNFLSIELPELTHECTEKILTYLSDNDLKSLIDAFKIPSFSTDLAALILK</sequence>
<proteinExistence type="predicted"/>
<reference evidence="1" key="1">
    <citation type="submission" date="2023-04" db="EMBL/GenBank/DDBJ databases">
        <title>A chromosome-level genome assembly of the parasitoid wasp Eretmocerus hayati.</title>
        <authorList>
            <person name="Zhong Y."/>
            <person name="Liu S."/>
            <person name="Liu Y."/>
        </authorList>
    </citation>
    <scope>NUCLEOTIDE SEQUENCE</scope>
    <source>
        <strain evidence="1">ZJU_SS_LIU_2023</strain>
    </source>
</reference>
<keyword evidence="2" id="KW-1185">Reference proteome</keyword>
<evidence type="ECO:0000313" key="2">
    <source>
        <dbReference type="Proteomes" id="UP001239111"/>
    </source>
</evidence>
<protein>
    <submittedName>
        <fullName evidence="1">Uncharacterized protein</fullName>
    </submittedName>
</protein>
<dbReference type="EMBL" id="CM056744">
    <property type="protein sequence ID" value="KAJ8664415.1"/>
    <property type="molecule type" value="Genomic_DNA"/>
</dbReference>
<comment type="caution">
    <text evidence="1">The sequence shown here is derived from an EMBL/GenBank/DDBJ whole genome shotgun (WGS) entry which is preliminary data.</text>
</comment>
<accession>A0ACC2MZZ8</accession>
<evidence type="ECO:0000313" key="1">
    <source>
        <dbReference type="EMBL" id="KAJ8664415.1"/>
    </source>
</evidence>
<dbReference type="Proteomes" id="UP001239111">
    <property type="component" value="Chromosome 4"/>
</dbReference>